<dbReference type="InterPro" id="IPR050368">
    <property type="entry name" value="ClC-type_chloride_channel"/>
</dbReference>
<dbReference type="EMBL" id="ACBW01000029">
    <property type="protein sequence ID" value="EEF74942.1"/>
    <property type="molecule type" value="Genomic_DNA"/>
</dbReference>
<organism evidence="6 7">
    <name type="scientific">Phocaeicola coprophilus DSM 18228 = JCM 13818</name>
    <dbReference type="NCBI Taxonomy" id="547042"/>
    <lineage>
        <taxon>Bacteria</taxon>
        <taxon>Pseudomonadati</taxon>
        <taxon>Bacteroidota</taxon>
        <taxon>Bacteroidia</taxon>
        <taxon>Bacteroidales</taxon>
        <taxon>Bacteroidaceae</taxon>
        <taxon>Phocaeicola</taxon>
    </lineage>
</organism>
<dbReference type="eggNOG" id="COG0038">
    <property type="taxonomic scope" value="Bacteria"/>
</dbReference>
<feature type="transmembrane region" description="Helical" evidence="5">
    <location>
        <begin position="234"/>
        <end position="256"/>
    </location>
</feature>
<dbReference type="STRING" id="547042.BACCOPRO_00424"/>
<reference evidence="6 7" key="1">
    <citation type="submission" date="2008-12" db="EMBL/GenBank/DDBJ databases">
        <authorList>
            <person name="Fulton L."/>
            <person name="Clifton S."/>
            <person name="Fulton B."/>
            <person name="Xu J."/>
            <person name="Minx P."/>
            <person name="Pepin K.H."/>
            <person name="Johnson M."/>
            <person name="Bhonagiri V."/>
            <person name="Nash W.E."/>
            <person name="Mardis E.R."/>
            <person name="Wilson R.K."/>
        </authorList>
    </citation>
    <scope>NUCLEOTIDE SEQUENCE [LARGE SCALE GENOMIC DNA]</scope>
    <source>
        <strain evidence="6 7">DSM 18228</strain>
    </source>
</reference>
<feature type="transmembrane region" description="Helical" evidence="5">
    <location>
        <begin position="164"/>
        <end position="189"/>
    </location>
</feature>
<comment type="caution">
    <text evidence="6">The sequence shown here is derived from an EMBL/GenBank/DDBJ whole genome shotgun (WGS) entry which is preliminary data.</text>
</comment>
<gene>
    <name evidence="6" type="ORF">BACCOPRO_00424</name>
</gene>
<evidence type="ECO:0000313" key="7">
    <source>
        <dbReference type="Proteomes" id="UP000014073"/>
    </source>
</evidence>
<evidence type="ECO:0000313" key="6">
    <source>
        <dbReference type="EMBL" id="EEF74942.1"/>
    </source>
</evidence>
<dbReference type="Proteomes" id="UP000014073">
    <property type="component" value="Unassembled WGS sequence"/>
</dbReference>
<dbReference type="AlphaFoldDB" id="S0F5T8"/>
<dbReference type="GO" id="GO:0015108">
    <property type="term" value="F:chloride transmembrane transporter activity"/>
    <property type="evidence" value="ECO:0007669"/>
    <property type="project" value="InterPro"/>
</dbReference>
<evidence type="ECO:0000256" key="5">
    <source>
        <dbReference type="SAM" id="Phobius"/>
    </source>
</evidence>
<feature type="transmembrane region" description="Helical" evidence="5">
    <location>
        <begin position="201"/>
        <end position="222"/>
    </location>
</feature>
<protein>
    <submittedName>
        <fullName evidence="6">Chloride transporter, ClC family</fullName>
    </submittedName>
</protein>
<dbReference type="InterPro" id="IPR001807">
    <property type="entry name" value="ClC"/>
</dbReference>
<keyword evidence="4 5" id="KW-0472">Membrane</keyword>
<feature type="transmembrane region" description="Helical" evidence="5">
    <location>
        <begin position="318"/>
        <end position="336"/>
    </location>
</feature>
<evidence type="ECO:0000256" key="1">
    <source>
        <dbReference type="ARBA" id="ARBA00004141"/>
    </source>
</evidence>
<evidence type="ECO:0000256" key="2">
    <source>
        <dbReference type="ARBA" id="ARBA00022692"/>
    </source>
</evidence>
<feature type="transmembrane region" description="Helical" evidence="5">
    <location>
        <begin position="342"/>
        <end position="375"/>
    </location>
</feature>
<comment type="subcellular location">
    <subcellularLocation>
        <location evidence="1">Membrane</location>
        <topology evidence="1">Multi-pass membrane protein</topology>
    </subcellularLocation>
</comment>
<dbReference type="SUPFAM" id="SSF81340">
    <property type="entry name" value="Clc chloride channel"/>
    <property type="match status" value="1"/>
</dbReference>
<evidence type="ECO:0000256" key="3">
    <source>
        <dbReference type="ARBA" id="ARBA00022989"/>
    </source>
</evidence>
<dbReference type="CDD" id="cd03682">
    <property type="entry name" value="ClC_sycA_like"/>
    <property type="match status" value="1"/>
</dbReference>
<keyword evidence="2 5" id="KW-0812">Transmembrane</keyword>
<evidence type="ECO:0000256" key="4">
    <source>
        <dbReference type="ARBA" id="ARBA00023136"/>
    </source>
</evidence>
<keyword evidence="7" id="KW-1185">Reference proteome</keyword>
<dbReference type="Pfam" id="PF00654">
    <property type="entry name" value="Voltage_CLC"/>
    <property type="match status" value="1"/>
</dbReference>
<dbReference type="PANTHER" id="PTHR43427">
    <property type="entry name" value="CHLORIDE CHANNEL PROTEIN CLC-E"/>
    <property type="match status" value="1"/>
</dbReference>
<feature type="transmembrane region" description="Helical" evidence="5">
    <location>
        <begin position="279"/>
        <end position="306"/>
    </location>
</feature>
<dbReference type="PRINTS" id="PR00762">
    <property type="entry name" value="CLCHANNEL"/>
</dbReference>
<feature type="transmembrane region" description="Helical" evidence="5">
    <location>
        <begin position="69"/>
        <end position="90"/>
    </location>
</feature>
<keyword evidence="3 5" id="KW-1133">Transmembrane helix</keyword>
<dbReference type="GO" id="GO:0016020">
    <property type="term" value="C:membrane"/>
    <property type="evidence" value="ECO:0007669"/>
    <property type="project" value="UniProtKB-SubCell"/>
</dbReference>
<name>S0F5T8_9BACT</name>
<dbReference type="Gene3D" id="1.10.3080.10">
    <property type="entry name" value="Clc chloride channel"/>
    <property type="match status" value="1"/>
</dbReference>
<dbReference type="HOGENOM" id="CLU_015263_1_1_10"/>
<dbReference type="InterPro" id="IPR014743">
    <property type="entry name" value="Cl-channel_core"/>
</dbReference>
<dbReference type="PANTHER" id="PTHR43427:SF12">
    <property type="entry name" value="CHLORIDE TRANSPORTER"/>
    <property type="match status" value="1"/>
</dbReference>
<feature type="transmembrane region" description="Helical" evidence="5">
    <location>
        <begin position="387"/>
        <end position="408"/>
    </location>
</feature>
<sequence>MLYLCRPKKDKKMKVFREQRFMMKIEQFPLLVYLLKWIVLSAVSGACIGSASALLLVSLNWATDYRESHLWVLFLLPLAGLLIGLMYHYLAGTAARGNNYLIEEIRSPHDIIPFRMAPLVYIGTVLTHLFGGSAGREGTGVQMGGAIADQFSRLFHLHRRDHKVMVLIGISAGFASVFGTPLAGAVFGLEVIVVGRMRYEAILPAFLSAAFAHLTCYAWGVAHTQYAIPEVPALNVANILWVALAGVLFGLVAMLFSRSIGFWGGLARRYVSYPPLRPFWGGILIALAVWLLGTTKYIGLGVPVIVASFTEQQMWYDFLLKLIFTTFTIGVGFKGGEVTPLFFVGATLGSALSAVVPLPMALLAGLGFVAVFAGATNTPIACTLMGIELFGAEAGLYLGIACVIAYLFSGHTGIYTAQVVGSPKHSVFLRKKGTTLS</sequence>
<accession>S0F5T8</accession>
<proteinExistence type="predicted"/>